<dbReference type="EMBL" id="UINC01089922">
    <property type="protein sequence ID" value="SVC41412.1"/>
    <property type="molecule type" value="Genomic_DNA"/>
</dbReference>
<dbReference type="InterPro" id="IPR005135">
    <property type="entry name" value="Endo/exonuclease/phosphatase"/>
</dbReference>
<dbReference type="SUPFAM" id="SSF56219">
    <property type="entry name" value="DNase I-like"/>
    <property type="match status" value="1"/>
</dbReference>
<name>A0A382M237_9ZZZZ</name>
<dbReference type="InterPro" id="IPR016134">
    <property type="entry name" value="Dockerin_dom"/>
</dbReference>
<dbReference type="SUPFAM" id="SSF63446">
    <property type="entry name" value="Type I dockerin domain"/>
    <property type="match status" value="1"/>
</dbReference>
<organism evidence="2">
    <name type="scientific">marine metagenome</name>
    <dbReference type="NCBI Taxonomy" id="408172"/>
    <lineage>
        <taxon>unclassified sequences</taxon>
        <taxon>metagenomes</taxon>
        <taxon>ecological metagenomes</taxon>
    </lineage>
</organism>
<dbReference type="Pfam" id="PF03372">
    <property type="entry name" value="Exo_endo_phos"/>
    <property type="match status" value="1"/>
</dbReference>
<accession>A0A382M237</accession>
<feature type="domain" description="Dockerin" evidence="1">
    <location>
        <begin position="292"/>
        <end position="335"/>
    </location>
</feature>
<dbReference type="InterPro" id="IPR002105">
    <property type="entry name" value="Dockerin_1_rpt"/>
</dbReference>
<dbReference type="PANTHER" id="PTHR42834">
    <property type="entry name" value="ENDONUCLEASE/EXONUCLEASE/PHOSPHATASE FAMILY PROTEIN (AFU_ORTHOLOGUE AFUA_3G09210)"/>
    <property type="match status" value="1"/>
</dbReference>
<dbReference type="GO" id="GO:0000272">
    <property type="term" value="P:polysaccharide catabolic process"/>
    <property type="evidence" value="ECO:0007669"/>
    <property type="project" value="InterPro"/>
</dbReference>
<proteinExistence type="predicted"/>
<reference evidence="2" key="1">
    <citation type="submission" date="2018-05" db="EMBL/GenBank/DDBJ databases">
        <authorList>
            <person name="Lanie J.A."/>
            <person name="Ng W.-L."/>
            <person name="Kazmierczak K.M."/>
            <person name="Andrzejewski T.M."/>
            <person name="Davidsen T.M."/>
            <person name="Wayne K.J."/>
            <person name="Tettelin H."/>
            <person name="Glass J.I."/>
            <person name="Rusch D."/>
            <person name="Podicherti R."/>
            <person name="Tsui H.-C.T."/>
            <person name="Winkler M.E."/>
        </authorList>
    </citation>
    <scope>NUCLEOTIDE SEQUENCE</scope>
</reference>
<dbReference type="PANTHER" id="PTHR42834:SF1">
    <property type="entry name" value="ENDONUCLEASE_EXONUCLEASE_PHOSPHATASE FAMILY PROTEIN (AFU_ORTHOLOGUE AFUA_3G09210)"/>
    <property type="match status" value="1"/>
</dbReference>
<dbReference type="InterPro" id="IPR036439">
    <property type="entry name" value="Dockerin_dom_sf"/>
</dbReference>
<dbReference type="InterPro" id="IPR036691">
    <property type="entry name" value="Endo/exonu/phosph_ase_sf"/>
</dbReference>
<dbReference type="PROSITE" id="PS51766">
    <property type="entry name" value="DOCKERIN"/>
    <property type="match status" value="1"/>
</dbReference>
<dbReference type="InterPro" id="IPR018247">
    <property type="entry name" value="EF_Hand_1_Ca_BS"/>
</dbReference>
<dbReference type="GO" id="GO:0004553">
    <property type="term" value="F:hydrolase activity, hydrolyzing O-glycosyl compounds"/>
    <property type="evidence" value="ECO:0007669"/>
    <property type="project" value="InterPro"/>
</dbReference>
<evidence type="ECO:0000259" key="1">
    <source>
        <dbReference type="PROSITE" id="PS51766"/>
    </source>
</evidence>
<dbReference type="Gene3D" id="1.10.1330.10">
    <property type="entry name" value="Dockerin domain"/>
    <property type="match status" value="1"/>
</dbReference>
<feature type="non-terminal residue" evidence="2">
    <location>
        <position position="335"/>
    </location>
</feature>
<dbReference type="Gene3D" id="3.60.10.10">
    <property type="entry name" value="Endonuclease/exonuclease/phosphatase"/>
    <property type="match status" value="1"/>
</dbReference>
<evidence type="ECO:0000313" key="2">
    <source>
        <dbReference type="EMBL" id="SVC41412.1"/>
    </source>
</evidence>
<dbReference type="PROSITE" id="PS00018">
    <property type="entry name" value="EF_HAND_1"/>
    <property type="match status" value="1"/>
</dbReference>
<sequence length="335" mass="38713">MQFYRISVVLLLNIVIFSQDLEDLSFGDDNSLDIATWNIEWFPKNGQATVEYVTQILQQLDLDILAMQELDNKDMFDQMFNELTNYTGYYESAWFAGLAYIYKPDVVQINNIYEIYTTSPYWSAFPRSPMVMDMSFMGENYFIINNHFKCCGDGILDMNDESDEEKRRYNAVNFLKEYIDTYLSDENVIVLGDLNDDIAESSQNNVFQNVLNDTENYFFVDYSIASGNSSEWSYPSWPSHLDHILITNELFDELDNSDVLTIKVDEYLEDGWNEYDYNISDHRPVAISFHLNSSIDGDLNGDGMIDILDIIALINMILNGEYSIVADLNEDGVVN</sequence>
<protein>
    <recommendedName>
        <fullName evidence="1">Dockerin domain-containing protein</fullName>
    </recommendedName>
</protein>
<dbReference type="Pfam" id="PF00404">
    <property type="entry name" value="Dockerin_1"/>
    <property type="match status" value="1"/>
</dbReference>
<dbReference type="AlphaFoldDB" id="A0A382M237"/>
<gene>
    <name evidence="2" type="ORF">METZ01_LOCUS294266</name>
</gene>